<proteinExistence type="predicted"/>
<evidence type="ECO:0000313" key="2">
    <source>
        <dbReference type="Proteomes" id="UP000178393"/>
    </source>
</evidence>
<name>A0A1F5H4Y9_9BACT</name>
<gene>
    <name evidence="1" type="ORF">A2W45_02120</name>
</gene>
<comment type="caution">
    <text evidence="1">The sequence shown here is derived from an EMBL/GenBank/DDBJ whole genome shotgun (WGS) entry which is preliminary data.</text>
</comment>
<evidence type="ECO:0000313" key="1">
    <source>
        <dbReference type="EMBL" id="OGD99223.1"/>
    </source>
</evidence>
<dbReference type="EMBL" id="MFBH01000032">
    <property type="protein sequence ID" value="OGD99223.1"/>
    <property type="molecule type" value="Genomic_DNA"/>
</dbReference>
<reference evidence="1 2" key="1">
    <citation type="journal article" date="2016" name="Nat. Commun.">
        <title>Thousands of microbial genomes shed light on interconnected biogeochemical processes in an aquifer system.</title>
        <authorList>
            <person name="Anantharaman K."/>
            <person name="Brown C.T."/>
            <person name="Hug L.A."/>
            <person name="Sharon I."/>
            <person name="Castelle C.J."/>
            <person name="Probst A.J."/>
            <person name="Thomas B.C."/>
            <person name="Singh A."/>
            <person name="Wilkins M.J."/>
            <person name="Karaoz U."/>
            <person name="Brodie E.L."/>
            <person name="Williams K.H."/>
            <person name="Hubbard S.S."/>
            <person name="Banfield J.F."/>
        </authorList>
    </citation>
    <scope>NUCLEOTIDE SEQUENCE [LARGE SCALE GENOMIC DNA]</scope>
</reference>
<organism evidence="1 2">
    <name type="scientific">Candidatus Curtissbacteria bacterium RIFCSPHIGHO2_12_41_11</name>
    <dbReference type="NCBI Taxonomy" id="1797718"/>
    <lineage>
        <taxon>Bacteria</taxon>
        <taxon>Candidatus Curtissiibacteriota</taxon>
    </lineage>
</organism>
<dbReference type="AlphaFoldDB" id="A0A1F5H4Y9"/>
<accession>A0A1F5H4Y9</accession>
<dbReference type="Proteomes" id="UP000178393">
    <property type="component" value="Unassembled WGS sequence"/>
</dbReference>
<sequence length="160" mass="18537">MVKETAPQVLELSRRHKISEYAVKSARKRILNGTDEPLRTLLDYLFYRLQLYSLAKQLGQAKSDPNIAYEYLSLESIDLATSLKTASTGDYTEIKQEMQNQADDLLSWKSASDKYFARKMIALTYHVPDKGKPIDLPQLPWEDQDIIRSYNQDLKVSNRY</sequence>
<protein>
    <submittedName>
        <fullName evidence="1">Uncharacterized protein</fullName>
    </submittedName>
</protein>